<reference evidence="16" key="1">
    <citation type="submission" date="2025-08" db="UniProtKB">
        <authorList>
            <consortium name="RefSeq"/>
        </authorList>
    </citation>
    <scope>IDENTIFICATION</scope>
</reference>
<evidence type="ECO:0000256" key="4">
    <source>
        <dbReference type="ARBA" id="ARBA00015575"/>
    </source>
</evidence>
<dbReference type="GO" id="GO:0070628">
    <property type="term" value="F:proteasome binding"/>
    <property type="evidence" value="ECO:0007669"/>
    <property type="project" value="InterPro"/>
</dbReference>
<dbReference type="Pfam" id="PF08577">
    <property type="entry name" value="PI31_Prot_C"/>
    <property type="match status" value="1"/>
</dbReference>
<feature type="compositionally biased region" description="Polar residues" evidence="12">
    <location>
        <begin position="172"/>
        <end position="182"/>
    </location>
</feature>
<dbReference type="GO" id="GO:0005783">
    <property type="term" value="C:endoplasmic reticulum"/>
    <property type="evidence" value="ECO:0007669"/>
    <property type="project" value="UniProtKB-SubCell"/>
</dbReference>
<dbReference type="InterPro" id="IPR021625">
    <property type="entry name" value="PI31_Prot_N"/>
</dbReference>
<comment type="similarity">
    <text evidence="3">Belongs to the proteasome inhibitor PI31 family.</text>
</comment>
<sequence>MAGLEVLFSCVSSAIARPQDVVVCFVHWEAVQNGYKCLGTGDEPRDGDKKSELLPAGWNTSGELYTLRYRSNDDKSTLLFKAITVDSTLIFNVMDSATEQISDLTVNVSDYIDAQHLHDFERVFKNTEDLANKVKSKLLPQVKGESSKKAKKSERDPLADTQRDDPLRIPTRTPSSSRQPNWSDPLAPFAAGGADLDPFGGRAGGMIVDPLRAGFPRPGFDPSHGVLPPGAVPPGARFDPFGPVGRRRPGPDPDHMPPPGYDDMFM</sequence>
<comment type="subcellular location">
    <subcellularLocation>
        <location evidence="2">Cytoplasm</location>
    </subcellularLocation>
    <subcellularLocation>
        <location evidence="1">Endoplasmic reticulum</location>
    </subcellularLocation>
</comment>
<accession>A0A6P3VZF8</accession>
<feature type="region of interest" description="Disordered" evidence="12">
    <location>
        <begin position="219"/>
        <end position="266"/>
    </location>
</feature>
<evidence type="ECO:0000256" key="8">
    <source>
        <dbReference type="ARBA" id="ARBA00022824"/>
    </source>
</evidence>
<evidence type="ECO:0000256" key="5">
    <source>
        <dbReference type="ARBA" id="ARBA00022481"/>
    </source>
</evidence>
<evidence type="ECO:0000256" key="6">
    <source>
        <dbReference type="ARBA" id="ARBA00022490"/>
    </source>
</evidence>
<dbReference type="FunFam" id="3.40.1000.30:FF:000002">
    <property type="entry name" value="Proteasome inhibitor PI31 subunit"/>
    <property type="match status" value="1"/>
</dbReference>
<evidence type="ECO:0000259" key="13">
    <source>
        <dbReference type="Pfam" id="PF08577"/>
    </source>
</evidence>
<gene>
    <name evidence="16" type="primary">psmf1</name>
</gene>
<dbReference type="PANTHER" id="PTHR13266">
    <property type="entry name" value="PROTEASOME INHIBITOR"/>
    <property type="match status" value="1"/>
</dbReference>
<evidence type="ECO:0000256" key="3">
    <source>
        <dbReference type="ARBA" id="ARBA00006405"/>
    </source>
</evidence>
<dbReference type="RefSeq" id="XP_012684880.1">
    <property type="nucleotide sequence ID" value="XM_012829426.3"/>
</dbReference>
<keyword evidence="9" id="KW-0647">Proteasome</keyword>
<feature type="region of interest" description="Disordered" evidence="12">
    <location>
        <begin position="140"/>
        <end position="189"/>
    </location>
</feature>
<dbReference type="InterPro" id="IPR045128">
    <property type="entry name" value="PI31-like"/>
</dbReference>
<dbReference type="GO" id="GO:0000502">
    <property type="term" value="C:proteasome complex"/>
    <property type="evidence" value="ECO:0007669"/>
    <property type="project" value="UniProtKB-KW"/>
</dbReference>
<feature type="domain" description="PI31 proteasome regulator N-terminal" evidence="14">
    <location>
        <begin position="12"/>
        <end position="147"/>
    </location>
</feature>
<evidence type="ECO:0000256" key="10">
    <source>
        <dbReference type="ARBA" id="ARBA00022990"/>
    </source>
</evidence>
<feature type="domain" description="PI31 proteasome regulator C-terminal" evidence="13">
    <location>
        <begin position="175"/>
        <end position="243"/>
    </location>
</feature>
<evidence type="ECO:0000256" key="11">
    <source>
        <dbReference type="ARBA" id="ARBA00024805"/>
    </source>
</evidence>
<keyword evidence="7" id="KW-0597">Phosphoprotein</keyword>
<evidence type="ECO:0000313" key="15">
    <source>
        <dbReference type="Proteomes" id="UP000515152"/>
    </source>
</evidence>
<dbReference type="AlphaFoldDB" id="A0A6P3VZF8"/>
<dbReference type="Proteomes" id="UP000515152">
    <property type="component" value="Chromosome 5"/>
</dbReference>
<evidence type="ECO:0000256" key="7">
    <source>
        <dbReference type="ARBA" id="ARBA00022553"/>
    </source>
</evidence>
<dbReference type="KEGG" id="char:105901911"/>
<feature type="compositionally biased region" description="Low complexity" evidence="12">
    <location>
        <begin position="225"/>
        <end position="244"/>
    </location>
</feature>
<evidence type="ECO:0000259" key="14">
    <source>
        <dbReference type="Pfam" id="PF11566"/>
    </source>
</evidence>
<dbReference type="GeneID" id="105901911"/>
<dbReference type="GO" id="GO:0043161">
    <property type="term" value="P:proteasome-mediated ubiquitin-dependent protein catabolic process"/>
    <property type="evidence" value="ECO:0007669"/>
    <property type="project" value="InterPro"/>
</dbReference>
<keyword evidence="15" id="KW-1185">Reference proteome</keyword>
<evidence type="ECO:0000256" key="12">
    <source>
        <dbReference type="SAM" id="MobiDB-lite"/>
    </source>
</evidence>
<keyword evidence="8" id="KW-0256">Endoplasmic reticulum</keyword>
<name>A0A6P3VZF8_CLUHA</name>
<dbReference type="Gene3D" id="3.40.1000.30">
    <property type="match status" value="1"/>
</dbReference>
<dbReference type="Pfam" id="PF11566">
    <property type="entry name" value="PI31_Prot_N"/>
    <property type="match status" value="1"/>
</dbReference>
<protein>
    <recommendedName>
        <fullName evidence="4">Proteasome inhibitor PI31 subunit</fullName>
    </recommendedName>
</protein>
<dbReference type="PANTHER" id="PTHR13266:SF1">
    <property type="entry name" value="PROTEASOME INHIBITOR PI31 SUBUNIT"/>
    <property type="match status" value="1"/>
</dbReference>
<evidence type="ECO:0000256" key="2">
    <source>
        <dbReference type="ARBA" id="ARBA00004496"/>
    </source>
</evidence>
<dbReference type="InterPro" id="IPR013886">
    <property type="entry name" value="PI31_Prot_C"/>
</dbReference>
<evidence type="ECO:0000313" key="16">
    <source>
        <dbReference type="RefSeq" id="XP_012684880.1"/>
    </source>
</evidence>
<dbReference type="OrthoDB" id="68090at2759"/>
<dbReference type="GO" id="GO:0004866">
    <property type="term" value="F:endopeptidase inhibitor activity"/>
    <property type="evidence" value="ECO:0007669"/>
    <property type="project" value="InterPro"/>
</dbReference>
<feature type="compositionally biased region" description="Basic and acidic residues" evidence="12">
    <location>
        <begin position="145"/>
        <end position="167"/>
    </location>
</feature>
<proteinExistence type="inferred from homology"/>
<comment type="function">
    <text evidence="11">Plays an important role in control of proteasome function. Inhibits the hydrolysis of protein and peptide substrates by the 20S proteasome. Also inhibits the activation of the proteasome by the proteasome regulatory proteins PA700 and PA28.</text>
</comment>
<organism evidence="15 16">
    <name type="scientific">Clupea harengus</name>
    <name type="common">Atlantic herring</name>
    <dbReference type="NCBI Taxonomy" id="7950"/>
    <lineage>
        <taxon>Eukaryota</taxon>
        <taxon>Metazoa</taxon>
        <taxon>Chordata</taxon>
        <taxon>Craniata</taxon>
        <taxon>Vertebrata</taxon>
        <taxon>Euteleostomi</taxon>
        <taxon>Actinopterygii</taxon>
        <taxon>Neopterygii</taxon>
        <taxon>Teleostei</taxon>
        <taxon>Clupei</taxon>
        <taxon>Clupeiformes</taxon>
        <taxon>Clupeoidei</taxon>
        <taxon>Clupeidae</taxon>
        <taxon>Clupea</taxon>
    </lineage>
</organism>
<evidence type="ECO:0000256" key="9">
    <source>
        <dbReference type="ARBA" id="ARBA00022942"/>
    </source>
</evidence>
<keyword evidence="5" id="KW-0488">Methylation</keyword>
<keyword evidence="10" id="KW-0007">Acetylation</keyword>
<evidence type="ECO:0000256" key="1">
    <source>
        <dbReference type="ARBA" id="ARBA00004240"/>
    </source>
</evidence>
<dbReference type="CTD" id="9491"/>
<keyword evidence="6" id="KW-0963">Cytoplasm</keyword>